<dbReference type="Proteomes" id="UP000028602">
    <property type="component" value="Unassembled WGS sequence"/>
</dbReference>
<dbReference type="PANTHER" id="PTHR30237">
    <property type="entry name" value="MURAMOYLTETRAPEPTIDE CARBOXYPEPTIDASE"/>
    <property type="match status" value="1"/>
</dbReference>
<evidence type="ECO:0000256" key="6">
    <source>
        <dbReference type="PIRSR" id="PIRSR028757-1"/>
    </source>
</evidence>
<evidence type="ECO:0000259" key="7">
    <source>
        <dbReference type="Pfam" id="PF02016"/>
    </source>
</evidence>
<dbReference type="SUPFAM" id="SSF141986">
    <property type="entry name" value="LD-carboxypeptidase A C-terminal domain-like"/>
    <property type="match status" value="1"/>
</dbReference>
<evidence type="ECO:0000256" key="2">
    <source>
        <dbReference type="ARBA" id="ARBA00022645"/>
    </source>
</evidence>
<dbReference type="PANTHER" id="PTHR30237:SF2">
    <property type="entry name" value="MUREIN TETRAPEPTIDE CARBOXYPEPTIDASE"/>
    <property type="match status" value="1"/>
</dbReference>
<keyword evidence="2 9" id="KW-0121">Carboxypeptidase</keyword>
<dbReference type="GO" id="GO:0008236">
    <property type="term" value="F:serine-type peptidase activity"/>
    <property type="evidence" value="ECO:0007669"/>
    <property type="project" value="UniProtKB-KW"/>
</dbReference>
<organism evidence="9 10">
    <name type="scientific">Tatumella ptyseos ATCC 33301</name>
    <dbReference type="NCBI Taxonomy" id="1005995"/>
    <lineage>
        <taxon>Bacteria</taxon>
        <taxon>Pseudomonadati</taxon>
        <taxon>Pseudomonadota</taxon>
        <taxon>Gammaproteobacteria</taxon>
        <taxon>Enterobacterales</taxon>
        <taxon>Erwiniaceae</taxon>
        <taxon>Tatumella</taxon>
    </lineage>
</organism>
<feature type="active site" description="Charge relay system" evidence="6">
    <location>
        <position position="286"/>
    </location>
</feature>
<dbReference type="NCBIfam" id="NF008424">
    <property type="entry name" value="PRK11253.1"/>
    <property type="match status" value="1"/>
</dbReference>
<keyword evidence="5" id="KW-0720">Serine protease</keyword>
<keyword evidence="3" id="KW-0645">Protease</keyword>
<dbReference type="AlphaFoldDB" id="A0A085JCU3"/>
<dbReference type="InterPro" id="IPR003507">
    <property type="entry name" value="S66_fam"/>
</dbReference>
<dbReference type="EC" id="3.4.17.13" evidence="9"/>
<gene>
    <name evidence="9" type="primary">ldcA</name>
    <name evidence="9" type="ORF">GTPT_2479</name>
</gene>
<dbReference type="SUPFAM" id="SSF52317">
    <property type="entry name" value="Class I glutamine amidotransferase-like"/>
    <property type="match status" value="1"/>
</dbReference>
<protein>
    <submittedName>
        <fullName evidence="9">Muramoyltetrapeptide carboxypeptidase</fullName>
        <ecNumber evidence="9">3.4.17.13</ecNumber>
    </submittedName>
</protein>
<comment type="similarity">
    <text evidence="1">Belongs to the peptidase S66 family.</text>
</comment>
<dbReference type="eggNOG" id="COG1619">
    <property type="taxonomic scope" value="Bacteria"/>
</dbReference>
<dbReference type="PIRSF" id="PIRSF028757">
    <property type="entry name" value="LD-carboxypeptidase"/>
    <property type="match status" value="1"/>
</dbReference>
<dbReference type="InterPro" id="IPR029062">
    <property type="entry name" value="Class_I_gatase-like"/>
</dbReference>
<dbReference type="GO" id="GO:0106415">
    <property type="term" value="F:muramoyltetrapeptide carboxypeptidase activity"/>
    <property type="evidence" value="ECO:0007669"/>
    <property type="project" value="UniProtKB-EC"/>
</dbReference>
<dbReference type="EMBL" id="JMPR01000038">
    <property type="protein sequence ID" value="KFD18289.1"/>
    <property type="molecule type" value="Genomic_DNA"/>
</dbReference>
<comment type="caution">
    <text evidence="9">The sequence shown here is derived from an EMBL/GenBank/DDBJ whole genome shotgun (WGS) entry which is preliminary data.</text>
</comment>
<dbReference type="CDD" id="cd07025">
    <property type="entry name" value="Peptidase_S66"/>
    <property type="match status" value="1"/>
</dbReference>
<evidence type="ECO:0000256" key="5">
    <source>
        <dbReference type="ARBA" id="ARBA00022825"/>
    </source>
</evidence>
<feature type="active site" description="Nucleophile" evidence="6">
    <location>
        <position position="121"/>
    </location>
</feature>
<evidence type="ECO:0000313" key="10">
    <source>
        <dbReference type="Proteomes" id="UP000028602"/>
    </source>
</evidence>
<feature type="active site" description="Charge relay system" evidence="6">
    <location>
        <position position="216"/>
    </location>
</feature>
<evidence type="ECO:0000259" key="8">
    <source>
        <dbReference type="Pfam" id="PF17676"/>
    </source>
</evidence>
<sequence length="325" mass="35791">MFCLLSPEEDNAMTARYIIRLIAPSGYCINQAAAWRGVQHLRDQGHRLENTDIITRRFQRFAGTDAERLADLNELAGSTSLPDIALAVRGGYGAGRLLSDIRYTALADRLSHHPVALCGHSDFTAIQLALFAQTGLITYSAPMLAGNFGAESPSAFTLQHFREILRKKSYTIHWRAKTTENLSLTGTLWGGNLTMLCSLTGTPWMPEVKQGILVIEDVNEHPFRIERMLLQLWHAGILQQQQAVILGNFSGATLSEYDQGFSHDTVWQTLRDLSGVPFITGLPFGHEQDTVTLPIGANAHLQVQGHSCSLTLTGHPLPPASLTHE</sequence>
<name>A0A085JCU3_9GAMM</name>
<dbReference type="Gene3D" id="3.50.30.60">
    <property type="entry name" value="LD-carboxypeptidase A C-terminal domain-like"/>
    <property type="match status" value="1"/>
</dbReference>
<dbReference type="InterPro" id="IPR040449">
    <property type="entry name" value="Peptidase_S66_N"/>
</dbReference>
<dbReference type="InterPro" id="IPR027478">
    <property type="entry name" value="LdcA_N"/>
</dbReference>
<dbReference type="InterPro" id="IPR040921">
    <property type="entry name" value="Peptidase_S66C"/>
</dbReference>
<evidence type="ECO:0000256" key="3">
    <source>
        <dbReference type="ARBA" id="ARBA00022670"/>
    </source>
</evidence>
<accession>A0A085JCU3</accession>
<keyword evidence="4 9" id="KW-0378">Hydrolase</keyword>
<dbReference type="InterPro" id="IPR027461">
    <property type="entry name" value="Carboxypeptidase_A_C_sf"/>
</dbReference>
<dbReference type="Pfam" id="PF17676">
    <property type="entry name" value="Peptidase_S66C"/>
    <property type="match status" value="1"/>
</dbReference>
<proteinExistence type="inferred from homology"/>
<feature type="domain" description="LD-carboxypeptidase C-terminal" evidence="8">
    <location>
        <begin position="185"/>
        <end position="301"/>
    </location>
</feature>
<feature type="domain" description="LD-carboxypeptidase N-terminal" evidence="7">
    <location>
        <begin position="19"/>
        <end position="140"/>
    </location>
</feature>
<reference evidence="9 10" key="1">
    <citation type="submission" date="2014-05" db="EMBL/GenBank/DDBJ databases">
        <title>ATOL: Assembling a taxonomically balanced genome-scale reconstruction of the evolutionary history of the Enterobacteriaceae.</title>
        <authorList>
            <person name="Plunkett G.III."/>
            <person name="Neeno-Eckwall E.C."/>
            <person name="Glasner J.D."/>
            <person name="Perna N.T."/>
        </authorList>
    </citation>
    <scope>NUCLEOTIDE SEQUENCE [LARGE SCALE GENOMIC DNA]</scope>
    <source>
        <strain evidence="9 10">ATCC 33301</strain>
    </source>
</reference>
<dbReference type="Pfam" id="PF02016">
    <property type="entry name" value="Peptidase_S66"/>
    <property type="match status" value="1"/>
</dbReference>
<evidence type="ECO:0000256" key="1">
    <source>
        <dbReference type="ARBA" id="ARBA00010233"/>
    </source>
</evidence>
<evidence type="ECO:0000256" key="4">
    <source>
        <dbReference type="ARBA" id="ARBA00022801"/>
    </source>
</evidence>
<dbReference type="GO" id="GO:0006508">
    <property type="term" value="P:proteolysis"/>
    <property type="evidence" value="ECO:0007669"/>
    <property type="project" value="UniProtKB-KW"/>
</dbReference>
<evidence type="ECO:0000313" key="9">
    <source>
        <dbReference type="EMBL" id="KFD18289.1"/>
    </source>
</evidence>
<keyword evidence="10" id="KW-1185">Reference proteome</keyword>
<dbReference type="Gene3D" id="3.40.50.10740">
    <property type="entry name" value="Class I glutamine amidotransferase-like"/>
    <property type="match status" value="1"/>
</dbReference>